<dbReference type="Proteomes" id="UP000694402">
    <property type="component" value="Unassembled WGS sequence"/>
</dbReference>
<gene>
    <name evidence="2" type="primary">ccl27a</name>
</gene>
<dbReference type="GeneTree" id="ENSGT01010000222762"/>
<name>A0A8C8JSD0_ONCTS</name>
<reference evidence="2" key="1">
    <citation type="submission" date="2025-08" db="UniProtKB">
        <authorList>
            <consortium name="Ensembl"/>
        </authorList>
    </citation>
    <scope>IDENTIFICATION</scope>
</reference>
<keyword evidence="3" id="KW-1185">Reference proteome</keyword>
<accession>A0A8C8JSD0</accession>
<dbReference type="AlphaFoldDB" id="A0A8C8JSD0"/>
<proteinExistence type="predicted"/>
<evidence type="ECO:0000313" key="3">
    <source>
        <dbReference type="Proteomes" id="UP000694402"/>
    </source>
</evidence>
<protein>
    <recommendedName>
        <fullName evidence="4">Chemokine interleukin-8-like domain-containing protein</fullName>
    </recommendedName>
</protein>
<dbReference type="Gene3D" id="2.40.50.40">
    <property type="match status" value="1"/>
</dbReference>
<keyword evidence="1" id="KW-0732">Signal</keyword>
<evidence type="ECO:0000256" key="1">
    <source>
        <dbReference type="SAM" id="SignalP"/>
    </source>
</evidence>
<feature type="signal peptide" evidence="1">
    <location>
        <begin position="1"/>
        <end position="34"/>
    </location>
</feature>
<sequence length="131" mass="14581">MSFTCSLTPAVTMDLRVMVMLFFLCALAITTTEGGIPKCCVTTSMDIPTNVLRKVERAEMQRNNGACEINALAAREREEVLCPPEGKEKAEEDAEKKGRKTEKALVLCEVRELVNVRLIPLWTDYVNITGT</sequence>
<dbReference type="Ensembl" id="ENSOTST00005105899.2">
    <property type="protein sequence ID" value="ENSOTSP00005097842.2"/>
    <property type="gene ID" value="ENSOTSG00005045290.2"/>
</dbReference>
<evidence type="ECO:0000313" key="2">
    <source>
        <dbReference type="Ensembl" id="ENSOTSP00005097842.2"/>
    </source>
</evidence>
<evidence type="ECO:0008006" key="4">
    <source>
        <dbReference type="Google" id="ProtNLM"/>
    </source>
</evidence>
<feature type="chain" id="PRO_5044295349" description="Chemokine interleukin-8-like domain-containing protein" evidence="1">
    <location>
        <begin position="35"/>
        <end position="131"/>
    </location>
</feature>
<reference evidence="2" key="2">
    <citation type="submission" date="2025-09" db="UniProtKB">
        <authorList>
            <consortium name="Ensembl"/>
        </authorList>
    </citation>
    <scope>IDENTIFICATION</scope>
</reference>
<organism evidence="2 3">
    <name type="scientific">Oncorhynchus tshawytscha</name>
    <name type="common">Chinook salmon</name>
    <name type="synonym">Salmo tshawytscha</name>
    <dbReference type="NCBI Taxonomy" id="74940"/>
    <lineage>
        <taxon>Eukaryota</taxon>
        <taxon>Metazoa</taxon>
        <taxon>Chordata</taxon>
        <taxon>Craniata</taxon>
        <taxon>Vertebrata</taxon>
        <taxon>Euteleostomi</taxon>
        <taxon>Actinopterygii</taxon>
        <taxon>Neopterygii</taxon>
        <taxon>Teleostei</taxon>
        <taxon>Protacanthopterygii</taxon>
        <taxon>Salmoniformes</taxon>
        <taxon>Salmonidae</taxon>
        <taxon>Salmoninae</taxon>
        <taxon>Oncorhynchus</taxon>
    </lineage>
</organism>